<protein>
    <recommendedName>
        <fullName evidence="9">Kelch motif family protein</fullName>
    </recommendedName>
</protein>
<dbReference type="Gene3D" id="2.120.10.80">
    <property type="entry name" value="Kelch-type beta propeller"/>
    <property type="match status" value="1"/>
</dbReference>
<keyword evidence="8" id="KW-1185">Reference proteome</keyword>
<evidence type="ECO:0000259" key="6">
    <source>
        <dbReference type="PROSITE" id="PS50119"/>
    </source>
</evidence>
<evidence type="ECO:0000256" key="3">
    <source>
        <dbReference type="ARBA" id="ARBA00022833"/>
    </source>
</evidence>
<dbReference type="Proteomes" id="UP001162131">
    <property type="component" value="Unassembled WGS sequence"/>
</dbReference>
<dbReference type="PANTHER" id="PTHR47156">
    <property type="entry name" value="PROTEIN CBG20824"/>
    <property type="match status" value="1"/>
</dbReference>
<dbReference type="SUPFAM" id="SSF57850">
    <property type="entry name" value="RING/U-box"/>
    <property type="match status" value="1"/>
</dbReference>
<dbReference type="PROSITE" id="PS50119">
    <property type="entry name" value="ZF_BBOX"/>
    <property type="match status" value="1"/>
</dbReference>
<evidence type="ECO:0000313" key="7">
    <source>
        <dbReference type="EMBL" id="CAG9326976.1"/>
    </source>
</evidence>
<evidence type="ECO:0000313" key="8">
    <source>
        <dbReference type="Proteomes" id="UP001162131"/>
    </source>
</evidence>
<proteinExistence type="predicted"/>
<gene>
    <name evidence="7" type="ORF">BSTOLATCC_MIC42235</name>
</gene>
<evidence type="ECO:0000256" key="1">
    <source>
        <dbReference type="ARBA" id="ARBA00022723"/>
    </source>
</evidence>
<dbReference type="InterPro" id="IPR017907">
    <property type="entry name" value="Znf_RING_CS"/>
</dbReference>
<dbReference type="InterPro" id="IPR006652">
    <property type="entry name" value="Kelch_1"/>
</dbReference>
<dbReference type="Pfam" id="PF01344">
    <property type="entry name" value="Kelch_1"/>
    <property type="match status" value="1"/>
</dbReference>
<dbReference type="InterPro" id="IPR052667">
    <property type="entry name" value="E3_ubiquitin-ligase_RING"/>
</dbReference>
<dbReference type="SMART" id="SM00612">
    <property type="entry name" value="Kelch"/>
    <property type="match status" value="1"/>
</dbReference>
<dbReference type="SMART" id="SM00336">
    <property type="entry name" value="BBOX"/>
    <property type="match status" value="1"/>
</dbReference>
<dbReference type="PROSITE" id="PS00518">
    <property type="entry name" value="ZF_RING_1"/>
    <property type="match status" value="1"/>
</dbReference>
<evidence type="ECO:0008006" key="9">
    <source>
        <dbReference type="Google" id="ProtNLM"/>
    </source>
</evidence>
<dbReference type="GO" id="GO:0008270">
    <property type="term" value="F:zinc ion binding"/>
    <property type="evidence" value="ECO:0007669"/>
    <property type="project" value="UniProtKB-KW"/>
</dbReference>
<dbReference type="Pfam" id="PF14634">
    <property type="entry name" value="zf-RING_5"/>
    <property type="match status" value="1"/>
</dbReference>
<dbReference type="InterPro" id="IPR000315">
    <property type="entry name" value="Znf_B-box"/>
</dbReference>
<dbReference type="EMBL" id="CAJZBQ010000041">
    <property type="protein sequence ID" value="CAG9326976.1"/>
    <property type="molecule type" value="Genomic_DNA"/>
</dbReference>
<dbReference type="SMART" id="SM00184">
    <property type="entry name" value="RING"/>
    <property type="match status" value="1"/>
</dbReference>
<keyword evidence="2 4" id="KW-0863">Zinc-finger</keyword>
<dbReference type="InterPro" id="IPR013083">
    <property type="entry name" value="Znf_RING/FYVE/PHD"/>
</dbReference>
<feature type="domain" description="B box-type" evidence="6">
    <location>
        <begin position="86"/>
        <end position="125"/>
    </location>
</feature>
<dbReference type="SUPFAM" id="SSF57845">
    <property type="entry name" value="B-box zinc-binding domain"/>
    <property type="match status" value="1"/>
</dbReference>
<dbReference type="SUPFAM" id="SSF117281">
    <property type="entry name" value="Kelch motif"/>
    <property type="match status" value="1"/>
</dbReference>
<evidence type="ECO:0000256" key="2">
    <source>
        <dbReference type="ARBA" id="ARBA00022771"/>
    </source>
</evidence>
<organism evidence="7 8">
    <name type="scientific">Blepharisma stoltei</name>
    <dbReference type="NCBI Taxonomy" id="1481888"/>
    <lineage>
        <taxon>Eukaryota</taxon>
        <taxon>Sar</taxon>
        <taxon>Alveolata</taxon>
        <taxon>Ciliophora</taxon>
        <taxon>Postciliodesmatophora</taxon>
        <taxon>Heterotrichea</taxon>
        <taxon>Heterotrichida</taxon>
        <taxon>Blepharismidae</taxon>
        <taxon>Blepharisma</taxon>
    </lineage>
</organism>
<dbReference type="InterPro" id="IPR015915">
    <property type="entry name" value="Kelch-typ_b-propeller"/>
</dbReference>
<name>A0AAU9JR19_9CILI</name>
<dbReference type="Gene3D" id="3.30.160.60">
    <property type="entry name" value="Classic Zinc Finger"/>
    <property type="match status" value="1"/>
</dbReference>
<reference evidence="7" key="1">
    <citation type="submission" date="2021-09" db="EMBL/GenBank/DDBJ databases">
        <authorList>
            <consortium name="AG Swart"/>
            <person name="Singh M."/>
            <person name="Singh A."/>
            <person name="Seah K."/>
            <person name="Emmerich C."/>
        </authorList>
    </citation>
    <scope>NUCLEOTIDE SEQUENCE</scope>
    <source>
        <strain evidence="7">ATCC30299</strain>
    </source>
</reference>
<comment type="caution">
    <text evidence="7">The sequence shown here is derived from an EMBL/GenBank/DDBJ whole genome shotgun (WGS) entry which is preliminary data.</text>
</comment>
<keyword evidence="1" id="KW-0479">Metal-binding</keyword>
<dbReference type="PROSITE" id="PS50089">
    <property type="entry name" value="ZF_RING_2"/>
    <property type="match status" value="1"/>
</dbReference>
<dbReference type="AlphaFoldDB" id="A0AAU9JR19"/>
<dbReference type="InterPro" id="IPR001841">
    <property type="entry name" value="Znf_RING"/>
</dbReference>
<accession>A0AAU9JR19</accession>
<dbReference type="Gene3D" id="3.30.40.10">
    <property type="entry name" value="Zinc/RING finger domain, C3HC4 (zinc finger)"/>
    <property type="match status" value="1"/>
</dbReference>
<keyword evidence="3" id="KW-0862">Zinc</keyword>
<feature type="domain" description="RING-type" evidence="5">
    <location>
        <begin position="19"/>
        <end position="62"/>
    </location>
</feature>
<evidence type="ECO:0000256" key="4">
    <source>
        <dbReference type="PROSITE-ProRule" id="PRU00024"/>
    </source>
</evidence>
<evidence type="ECO:0000259" key="5">
    <source>
        <dbReference type="PROSITE" id="PS50089"/>
    </source>
</evidence>
<dbReference type="Pfam" id="PF00643">
    <property type="entry name" value="zf-B_box"/>
    <property type="match status" value="1"/>
</dbReference>
<sequence length="553" mass="62692">MEPKGYKKEIQRNIDAPSCGICFEHYDSENKTPKLLDCAHTICQECVTTYTKANSILCPFCQQPTDLNVKALKTNFALLEIAHEEKTAILCVTHGEQVIAFCEFDNLLLCIQCITNHRGHAFFPLADPEAAVYPTKILKKLEANQQQFQEGLQWCHEKKTSVQNLINTHTEGYRQAEQKLIEQIQKSTNDCIAFLTDIGNLEHLDKTEALINNGLQEIQKSIDIIKNAKKGASNLAELIYLSSLQKSSNKVPIYKENEERYALEGYIDYYGNILENCELSSKNITKANENKNLPINPSYLKLFSPNTRLITVDLKTSQKYENPVLLERHTPIALSGYACIVPIPNDMIFCFGNNSSGRFTGETYIINQNFSARPLFNGTPCVGSNGVYLDGSVYVFGGFNGRYMNLAEKYDLSQNKWIKLNNLPSASGYCPSVCLFDGEIIISGYKLPCAYKYTPENSTYATLPPQLKQDSAKVICSDNKKVYIIDPLGPSYESEENDVWRWNSIGQIVSPQKDAFSYKTVYQNFVYFFSEYTLVAFNLKEKKFQSIKEDIRN</sequence>
<dbReference type="PANTHER" id="PTHR47156:SF10">
    <property type="entry name" value="E3 UBIQUITIN-PROTEIN LIGASE TRIM-21-RELATED"/>
    <property type="match status" value="1"/>
</dbReference>